<comment type="caution">
    <text evidence="3">The sequence shown here is derived from an EMBL/GenBank/DDBJ whole genome shotgun (WGS) entry which is preliminary data.</text>
</comment>
<organism evidence="3 4">
    <name type="scientific">Arthrobacter jinronghuae</name>
    <dbReference type="NCBI Taxonomy" id="2964609"/>
    <lineage>
        <taxon>Bacteria</taxon>
        <taxon>Bacillati</taxon>
        <taxon>Actinomycetota</taxon>
        <taxon>Actinomycetes</taxon>
        <taxon>Micrococcales</taxon>
        <taxon>Micrococcaceae</taxon>
        <taxon>Arthrobacter</taxon>
    </lineage>
</organism>
<accession>A0ABT1NN16</accession>
<dbReference type="EMBL" id="JANFLP010000005">
    <property type="protein sequence ID" value="MCQ1949130.1"/>
    <property type="molecule type" value="Genomic_DNA"/>
</dbReference>
<dbReference type="Proteomes" id="UP001206924">
    <property type="component" value="Unassembled WGS sequence"/>
</dbReference>
<reference evidence="3 4" key="1">
    <citation type="submission" date="2022-07" db="EMBL/GenBank/DDBJ databases">
        <title>Novel species in genus Arthrobacter.</title>
        <authorList>
            <person name="Liu Y."/>
        </authorList>
    </citation>
    <scope>NUCLEOTIDE SEQUENCE [LARGE SCALE GENOMIC DNA]</scope>
    <source>
        <strain evidence="4">zg-Y859</strain>
    </source>
</reference>
<keyword evidence="2" id="KW-1133">Transmembrane helix</keyword>
<name>A0ABT1NN16_9MICC</name>
<feature type="transmembrane region" description="Helical" evidence="2">
    <location>
        <begin position="39"/>
        <end position="62"/>
    </location>
</feature>
<evidence type="ECO:0000256" key="2">
    <source>
        <dbReference type="SAM" id="Phobius"/>
    </source>
</evidence>
<feature type="transmembrane region" description="Helical" evidence="2">
    <location>
        <begin position="74"/>
        <end position="92"/>
    </location>
</feature>
<feature type="transmembrane region" description="Helical" evidence="2">
    <location>
        <begin position="130"/>
        <end position="150"/>
    </location>
</feature>
<evidence type="ECO:0008006" key="5">
    <source>
        <dbReference type="Google" id="ProtNLM"/>
    </source>
</evidence>
<keyword evidence="4" id="KW-1185">Reference proteome</keyword>
<evidence type="ECO:0000313" key="3">
    <source>
        <dbReference type="EMBL" id="MCQ1949130.1"/>
    </source>
</evidence>
<dbReference type="RefSeq" id="WP_255864947.1">
    <property type="nucleotide sequence ID" value="NZ_CP104263.1"/>
</dbReference>
<evidence type="ECO:0000313" key="4">
    <source>
        <dbReference type="Proteomes" id="UP001206924"/>
    </source>
</evidence>
<gene>
    <name evidence="3" type="ORF">NNX28_04195</name>
</gene>
<keyword evidence="2" id="KW-0812">Transmembrane</keyword>
<feature type="transmembrane region" description="Helical" evidence="2">
    <location>
        <begin position="171"/>
        <end position="197"/>
    </location>
</feature>
<proteinExistence type="predicted"/>
<feature type="transmembrane region" description="Helical" evidence="2">
    <location>
        <begin position="104"/>
        <end position="124"/>
    </location>
</feature>
<keyword evidence="2" id="KW-0472">Membrane</keyword>
<feature type="region of interest" description="Disordered" evidence="1">
    <location>
        <begin position="1"/>
        <end position="32"/>
    </location>
</feature>
<sequence length="199" mass="20159">MGIPGPDAGRRPIRAGAASGGSGSSSEQTVAEPAERTSAAVVIVPTLLGLLGFFAVSAAVTADEATVSVTAPGLLLALTAMVVAGVSPLYAVNPTWASLRRPALMLAACLLAETVLLLFAPQVILFSLPALPLALCGGGVLLATSLWGQFRKGPAPEPVLLPRHQAAARSFTSTLLVVVVNWALFLAAGALCAWLLLGD</sequence>
<evidence type="ECO:0000256" key="1">
    <source>
        <dbReference type="SAM" id="MobiDB-lite"/>
    </source>
</evidence>
<protein>
    <recommendedName>
        <fullName evidence="5">Integral membrane protein</fullName>
    </recommendedName>
</protein>